<dbReference type="PANTHER" id="PTHR11785:SF512">
    <property type="entry name" value="SOBREMESA, ISOFORM B"/>
    <property type="match status" value="1"/>
</dbReference>
<feature type="transmembrane region" description="Helical" evidence="6">
    <location>
        <begin position="162"/>
        <end position="182"/>
    </location>
</feature>
<comment type="caution">
    <text evidence="7">The sequence shown here is derived from an EMBL/GenBank/DDBJ whole genome shotgun (WGS) entry which is preliminary data.</text>
</comment>
<evidence type="ECO:0000313" key="7">
    <source>
        <dbReference type="EMBL" id="SEH55298.1"/>
    </source>
</evidence>
<feature type="transmembrane region" description="Helical" evidence="6">
    <location>
        <begin position="428"/>
        <end position="449"/>
    </location>
</feature>
<dbReference type="Gene3D" id="1.20.1740.10">
    <property type="entry name" value="Amino acid/polyamine transporter I"/>
    <property type="match status" value="1"/>
</dbReference>
<proteinExistence type="predicted"/>
<feature type="transmembrane region" description="Helical" evidence="6">
    <location>
        <begin position="396"/>
        <end position="416"/>
    </location>
</feature>
<gene>
    <name evidence="7" type="ORF">SAMN05216447_105103</name>
</gene>
<keyword evidence="4 6" id="KW-0472">Membrane</keyword>
<dbReference type="Proteomes" id="UP000199135">
    <property type="component" value="Unassembled WGS sequence"/>
</dbReference>
<evidence type="ECO:0000256" key="2">
    <source>
        <dbReference type="ARBA" id="ARBA00022692"/>
    </source>
</evidence>
<reference evidence="7 8" key="1">
    <citation type="submission" date="2016-10" db="EMBL/GenBank/DDBJ databases">
        <authorList>
            <person name="Varghese N."/>
            <person name="Submissions S."/>
        </authorList>
    </citation>
    <scope>NUCLEOTIDE SEQUENCE [LARGE SCALE GENOMIC DNA]</scope>
    <source>
        <strain evidence="7 8">WCP15</strain>
    </source>
</reference>
<keyword evidence="8" id="KW-1185">Reference proteome</keyword>
<keyword evidence="3 6" id="KW-1133">Transmembrane helix</keyword>
<dbReference type="InterPro" id="IPR002293">
    <property type="entry name" value="AA/rel_permease1"/>
</dbReference>
<dbReference type="PANTHER" id="PTHR11785">
    <property type="entry name" value="AMINO ACID TRANSPORTER"/>
    <property type="match status" value="1"/>
</dbReference>
<name>A0A1H6J082_9ACTN</name>
<feature type="transmembrane region" description="Helical" evidence="6">
    <location>
        <begin position="127"/>
        <end position="150"/>
    </location>
</feature>
<evidence type="ECO:0000256" key="6">
    <source>
        <dbReference type="SAM" id="Phobius"/>
    </source>
</evidence>
<feature type="transmembrane region" description="Helical" evidence="6">
    <location>
        <begin position="21"/>
        <end position="44"/>
    </location>
</feature>
<feature type="transmembrane region" description="Helical" evidence="6">
    <location>
        <begin position="362"/>
        <end position="384"/>
    </location>
</feature>
<comment type="subcellular location">
    <subcellularLocation>
        <location evidence="1">Membrane</location>
        <topology evidence="1">Multi-pass membrane protein</topology>
    </subcellularLocation>
</comment>
<dbReference type="InterPro" id="IPR050598">
    <property type="entry name" value="AminoAcid_Transporter"/>
</dbReference>
<feature type="transmembrane region" description="Helical" evidence="6">
    <location>
        <begin position="194"/>
        <end position="217"/>
    </location>
</feature>
<evidence type="ECO:0000256" key="1">
    <source>
        <dbReference type="ARBA" id="ARBA00004141"/>
    </source>
</evidence>
<feature type="transmembrane region" description="Helical" evidence="6">
    <location>
        <begin position="238"/>
        <end position="259"/>
    </location>
</feature>
<evidence type="ECO:0000313" key="8">
    <source>
        <dbReference type="Proteomes" id="UP000199135"/>
    </source>
</evidence>
<organism evidence="7 8">
    <name type="scientific">Parafannyhessea umbonata</name>
    <dbReference type="NCBI Taxonomy" id="604330"/>
    <lineage>
        <taxon>Bacteria</taxon>
        <taxon>Bacillati</taxon>
        <taxon>Actinomycetota</taxon>
        <taxon>Coriobacteriia</taxon>
        <taxon>Coriobacteriales</taxon>
        <taxon>Atopobiaceae</taxon>
        <taxon>Parafannyhessea</taxon>
    </lineage>
</organism>
<evidence type="ECO:0000256" key="4">
    <source>
        <dbReference type="ARBA" id="ARBA00023136"/>
    </source>
</evidence>
<keyword evidence="2 6" id="KW-0812">Transmembrane</keyword>
<dbReference type="RefSeq" id="WP_078686588.1">
    <property type="nucleotide sequence ID" value="NZ_FNWT01000005.1"/>
</dbReference>
<dbReference type="EMBL" id="FNWT01000005">
    <property type="protein sequence ID" value="SEH55298.1"/>
    <property type="molecule type" value="Genomic_DNA"/>
</dbReference>
<dbReference type="PIRSF" id="PIRSF006060">
    <property type="entry name" value="AA_transporter"/>
    <property type="match status" value="1"/>
</dbReference>
<feature type="region of interest" description="Disordered" evidence="5">
    <location>
        <begin position="470"/>
        <end position="499"/>
    </location>
</feature>
<feature type="transmembrane region" description="Helical" evidence="6">
    <location>
        <begin position="90"/>
        <end position="107"/>
    </location>
</feature>
<dbReference type="Pfam" id="PF13520">
    <property type="entry name" value="AA_permease_2"/>
    <property type="match status" value="1"/>
</dbReference>
<feature type="compositionally biased region" description="Low complexity" evidence="5">
    <location>
        <begin position="476"/>
        <end position="491"/>
    </location>
</feature>
<feature type="transmembrane region" description="Helical" evidence="6">
    <location>
        <begin position="50"/>
        <end position="70"/>
    </location>
</feature>
<accession>A0A1H6J082</accession>
<evidence type="ECO:0000256" key="3">
    <source>
        <dbReference type="ARBA" id="ARBA00022989"/>
    </source>
</evidence>
<sequence length="499" mass="53177">MSDTQAAKGGEGMTRHLGLSTAVALGVGTTIGSGIFTSVGAVAGAAGTPFLTILAFLIGGLIMIPQNLIYAEYSTAYSEDGGQFVYFREAGWPFLAMFFIWSCWWGSDPVGIAIMALTVANYLAFFTGWSATVVSVIACLLIIFFTWLHMCHKHAGAKWQNFITAFKVVPFLLLVLTGLFFINGGNFDAAPVASSAAASGGVLTALIAGVAATTWSYDGMQTCVTMGGEVKNPKKNMPIALIGTVFVVTLLYVLLSVSATGLVDIESLAASEAPIAMAFSQIPMIGEHAGTIAAILAVIVVTGSLSSLIMFQARGEMKAAQEGYWWRSWGKIDPKYDSPVISMLWQSGFALVLVWATTIQDLVAIFTFICLLRNALLFCAWFSLRKKDNYHPTFKAPGGPVMAILAIVPSLILMYGELGGIISGEVPLFSFNPISAGILIVISAVPFFLHWRRVNADIIEAAEERRSAAIERRVATEATPDASDTADASDTPDPKGDGE</sequence>
<evidence type="ECO:0000256" key="5">
    <source>
        <dbReference type="SAM" id="MobiDB-lite"/>
    </source>
</evidence>
<feature type="transmembrane region" description="Helical" evidence="6">
    <location>
        <begin position="289"/>
        <end position="311"/>
    </location>
</feature>
<protein>
    <submittedName>
        <fullName evidence="7">Basic amino acid/polyamine antiporter, APA family/fructoselysine transporter</fullName>
    </submittedName>
</protein>